<feature type="domain" description="RNA polymerase sigma-70 region 2" evidence="6">
    <location>
        <begin position="15"/>
        <end position="76"/>
    </location>
</feature>
<dbReference type="InterPro" id="IPR014284">
    <property type="entry name" value="RNA_pol_sigma-70_dom"/>
</dbReference>
<evidence type="ECO:0000256" key="5">
    <source>
        <dbReference type="ARBA" id="ARBA00023163"/>
    </source>
</evidence>
<proteinExistence type="inferred from homology"/>
<dbReference type="NCBIfam" id="TIGR02937">
    <property type="entry name" value="sigma70-ECF"/>
    <property type="match status" value="1"/>
</dbReference>
<gene>
    <name evidence="8" type="ORF">SAMN04487941_3082</name>
</gene>
<protein>
    <submittedName>
        <fullName evidence="8">RNA polymerase sigma-70 factor, ECF subfamily</fullName>
    </submittedName>
</protein>
<evidence type="ECO:0000313" key="9">
    <source>
        <dbReference type="Proteomes" id="UP000182491"/>
    </source>
</evidence>
<comment type="similarity">
    <text evidence="1">Belongs to the sigma-70 factor family. ECF subfamily.</text>
</comment>
<evidence type="ECO:0000256" key="2">
    <source>
        <dbReference type="ARBA" id="ARBA00023015"/>
    </source>
</evidence>
<dbReference type="InterPro" id="IPR013324">
    <property type="entry name" value="RNA_pol_sigma_r3/r4-like"/>
</dbReference>
<keyword evidence="2" id="KW-0805">Transcription regulation</keyword>
<evidence type="ECO:0000313" key="8">
    <source>
        <dbReference type="EMBL" id="SFU86909.1"/>
    </source>
</evidence>
<evidence type="ECO:0000259" key="6">
    <source>
        <dbReference type="Pfam" id="PF04542"/>
    </source>
</evidence>
<evidence type="ECO:0000256" key="3">
    <source>
        <dbReference type="ARBA" id="ARBA00023082"/>
    </source>
</evidence>
<dbReference type="GO" id="GO:0016987">
    <property type="term" value="F:sigma factor activity"/>
    <property type="evidence" value="ECO:0007669"/>
    <property type="project" value="UniProtKB-KW"/>
</dbReference>
<name>A0A1I7JP17_9BACT</name>
<dbReference type="InterPro" id="IPR013249">
    <property type="entry name" value="RNA_pol_sigma70_r4_t2"/>
</dbReference>
<dbReference type="OrthoDB" id="795989at2"/>
<organism evidence="8 9">
    <name type="scientific">Pontibacter akesuensis</name>
    <dbReference type="NCBI Taxonomy" id="388950"/>
    <lineage>
        <taxon>Bacteria</taxon>
        <taxon>Pseudomonadati</taxon>
        <taxon>Bacteroidota</taxon>
        <taxon>Cytophagia</taxon>
        <taxon>Cytophagales</taxon>
        <taxon>Hymenobacteraceae</taxon>
        <taxon>Pontibacter</taxon>
    </lineage>
</organism>
<keyword evidence="3" id="KW-0731">Sigma factor</keyword>
<reference evidence="9" key="1">
    <citation type="submission" date="2016-10" db="EMBL/GenBank/DDBJ databases">
        <authorList>
            <person name="Varghese N."/>
        </authorList>
    </citation>
    <scope>NUCLEOTIDE SEQUENCE [LARGE SCALE GENOMIC DNA]</scope>
    <source>
        <strain evidence="9">DSM 18820</strain>
    </source>
</reference>
<dbReference type="GO" id="GO:0006352">
    <property type="term" value="P:DNA-templated transcription initiation"/>
    <property type="evidence" value="ECO:0007669"/>
    <property type="project" value="InterPro"/>
</dbReference>
<dbReference type="CDD" id="cd06171">
    <property type="entry name" value="Sigma70_r4"/>
    <property type="match status" value="1"/>
</dbReference>
<evidence type="ECO:0000256" key="1">
    <source>
        <dbReference type="ARBA" id="ARBA00010641"/>
    </source>
</evidence>
<dbReference type="GO" id="GO:0003677">
    <property type="term" value="F:DNA binding"/>
    <property type="evidence" value="ECO:0007669"/>
    <property type="project" value="UniProtKB-KW"/>
</dbReference>
<dbReference type="InterPro" id="IPR039425">
    <property type="entry name" value="RNA_pol_sigma-70-like"/>
</dbReference>
<evidence type="ECO:0000259" key="7">
    <source>
        <dbReference type="Pfam" id="PF08281"/>
    </source>
</evidence>
<keyword evidence="5" id="KW-0804">Transcription</keyword>
<feature type="domain" description="RNA polymerase sigma factor 70 region 4 type 2" evidence="7">
    <location>
        <begin position="108"/>
        <end position="156"/>
    </location>
</feature>
<sequence>MDLQEFKSKVLPAKQKLYRLAVFILRDKEEAEDILQDVFLKLWTNKHKLHAYTSIEAFAMTITRNLCLDSIKTSKRKRMVDATGLELSSGEVTPYQHTESADSMSKVEGLVAGLPEQQKLILHLRDVEGCSFEEIEQITNLTVNNIRVILSRARKSVRDSFLKLENYEVG</sequence>
<dbReference type="SUPFAM" id="SSF88659">
    <property type="entry name" value="Sigma3 and sigma4 domains of RNA polymerase sigma factors"/>
    <property type="match status" value="1"/>
</dbReference>
<keyword evidence="4" id="KW-0238">DNA-binding</keyword>
<dbReference type="InterPro" id="IPR036388">
    <property type="entry name" value="WH-like_DNA-bd_sf"/>
</dbReference>
<dbReference type="Pfam" id="PF08281">
    <property type="entry name" value="Sigma70_r4_2"/>
    <property type="match status" value="1"/>
</dbReference>
<evidence type="ECO:0000256" key="4">
    <source>
        <dbReference type="ARBA" id="ARBA00023125"/>
    </source>
</evidence>
<dbReference type="PANTHER" id="PTHR43133">
    <property type="entry name" value="RNA POLYMERASE ECF-TYPE SIGMA FACTO"/>
    <property type="match status" value="1"/>
</dbReference>
<dbReference type="Gene3D" id="1.10.10.10">
    <property type="entry name" value="Winged helix-like DNA-binding domain superfamily/Winged helix DNA-binding domain"/>
    <property type="match status" value="1"/>
</dbReference>
<keyword evidence="9" id="KW-1185">Reference proteome</keyword>
<dbReference type="Gene3D" id="1.10.1740.10">
    <property type="match status" value="1"/>
</dbReference>
<dbReference type="STRING" id="388950.GCA_001611675_01982"/>
<accession>A0A1I7JP17</accession>
<dbReference type="InterPro" id="IPR013325">
    <property type="entry name" value="RNA_pol_sigma_r2"/>
</dbReference>
<dbReference type="AlphaFoldDB" id="A0A1I7JP17"/>
<dbReference type="Proteomes" id="UP000182491">
    <property type="component" value="Unassembled WGS sequence"/>
</dbReference>
<dbReference type="RefSeq" id="WP_068837980.1">
    <property type="nucleotide sequence ID" value="NZ_BMXC01000003.1"/>
</dbReference>
<dbReference type="PANTHER" id="PTHR43133:SF8">
    <property type="entry name" value="RNA POLYMERASE SIGMA FACTOR HI_1459-RELATED"/>
    <property type="match status" value="1"/>
</dbReference>
<dbReference type="EMBL" id="FPCA01000003">
    <property type="protein sequence ID" value="SFU86909.1"/>
    <property type="molecule type" value="Genomic_DNA"/>
</dbReference>
<dbReference type="Pfam" id="PF04542">
    <property type="entry name" value="Sigma70_r2"/>
    <property type="match status" value="1"/>
</dbReference>
<dbReference type="InterPro" id="IPR007627">
    <property type="entry name" value="RNA_pol_sigma70_r2"/>
</dbReference>
<dbReference type="SUPFAM" id="SSF88946">
    <property type="entry name" value="Sigma2 domain of RNA polymerase sigma factors"/>
    <property type="match status" value="1"/>
</dbReference>